<proteinExistence type="predicted"/>
<reference evidence="1" key="1">
    <citation type="journal article" date="2021" name="Proc. Natl. Acad. Sci. U.S.A.">
        <title>A Catalog of Tens of Thousands of Viruses from Human Metagenomes Reveals Hidden Associations with Chronic Diseases.</title>
        <authorList>
            <person name="Tisza M.J."/>
            <person name="Buck C.B."/>
        </authorList>
    </citation>
    <scope>NUCLEOTIDE SEQUENCE</scope>
    <source>
        <strain evidence="1">Ctpji4</strain>
    </source>
</reference>
<name>A0A8S5PB64_9CAUD</name>
<keyword evidence="1" id="KW-0863">Zinc-finger</keyword>
<protein>
    <submittedName>
        <fullName evidence="1">C2H2 type zinc-finger protein</fullName>
    </submittedName>
</protein>
<dbReference type="EMBL" id="BK015375">
    <property type="protein sequence ID" value="DAE03853.1"/>
    <property type="molecule type" value="Genomic_DNA"/>
</dbReference>
<keyword evidence="1" id="KW-0862">Zinc</keyword>
<evidence type="ECO:0000313" key="1">
    <source>
        <dbReference type="EMBL" id="DAE03853.1"/>
    </source>
</evidence>
<accession>A0A8S5PB64</accession>
<keyword evidence="1" id="KW-0479">Metal-binding</keyword>
<organism evidence="1">
    <name type="scientific">Siphoviridae sp. ctpji4</name>
    <dbReference type="NCBI Taxonomy" id="2825676"/>
    <lineage>
        <taxon>Viruses</taxon>
        <taxon>Duplodnaviria</taxon>
        <taxon>Heunggongvirae</taxon>
        <taxon>Uroviricota</taxon>
        <taxon>Caudoviricetes</taxon>
    </lineage>
</organism>
<sequence>MNKVMCFLTGGHKFKSPAESKCNDKEKTCTITETCCKCGKQFSFTGTYKQFGIPDVTRSGKNS</sequence>
<dbReference type="GO" id="GO:0008270">
    <property type="term" value="F:zinc ion binding"/>
    <property type="evidence" value="ECO:0007669"/>
    <property type="project" value="UniProtKB-KW"/>
</dbReference>